<keyword evidence="1 2" id="KW-0175">Coiled coil</keyword>
<feature type="region of interest" description="Disordered" evidence="3">
    <location>
        <begin position="369"/>
        <end position="399"/>
    </location>
</feature>
<reference evidence="5" key="1">
    <citation type="journal article" date="2023" name="Science">
        <title>Genome structures resolve the early diversification of teleost fishes.</title>
        <authorList>
            <person name="Parey E."/>
            <person name="Louis A."/>
            <person name="Montfort J."/>
            <person name="Bouchez O."/>
            <person name="Roques C."/>
            <person name="Iampietro C."/>
            <person name="Lluch J."/>
            <person name="Castinel A."/>
            <person name="Donnadieu C."/>
            <person name="Desvignes T."/>
            <person name="Floi Bucao C."/>
            <person name="Jouanno E."/>
            <person name="Wen M."/>
            <person name="Mejri S."/>
            <person name="Dirks R."/>
            <person name="Jansen H."/>
            <person name="Henkel C."/>
            <person name="Chen W.J."/>
            <person name="Zahm M."/>
            <person name="Cabau C."/>
            <person name="Klopp C."/>
            <person name="Thompson A.W."/>
            <person name="Robinson-Rechavi M."/>
            <person name="Braasch I."/>
            <person name="Lecointre G."/>
            <person name="Bobe J."/>
            <person name="Postlethwait J.H."/>
            <person name="Berthelot C."/>
            <person name="Roest Crollius H."/>
            <person name="Guiguen Y."/>
        </authorList>
    </citation>
    <scope>NUCLEOTIDE SEQUENCE</scope>
    <source>
        <strain evidence="5">NC1722</strain>
    </source>
</reference>
<feature type="region of interest" description="Disordered" evidence="3">
    <location>
        <begin position="95"/>
        <end position="125"/>
    </location>
</feature>
<dbReference type="Pfam" id="PF14915">
    <property type="entry name" value="CCDC144C"/>
    <property type="match status" value="1"/>
</dbReference>
<feature type="compositionally biased region" description="Basic and acidic residues" evidence="3">
    <location>
        <begin position="369"/>
        <end position="385"/>
    </location>
</feature>
<dbReference type="AlphaFoldDB" id="A0AAD7RSE9"/>
<evidence type="ECO:0000259" key="4">
    <source>
        <dbReference type="Pfam" id="PF14915"/>
    </source>
</evidence>
<evidence type="ECO:0000313" key="5">
    <source>
        <dbReference type="EMBL" id="KAJ8389528.1"/>
    </source>
</evidence>
<evidence type="ECO:0000256" key="2">
    <source>
        <dbReference type="SAM" id="Coils"/>
    </source>
</evidence>
<feature type="compositionally biased region" description="Polar residues" evidence="3">
    <location>
        <begin position="387"/>
        <end position="399"/>
    </location>
</feature>
<gene>
    <name evidence="5" type="ORF">AAFF_G00119180</name>
</gene>
<feature type="compositionally biased region" description="Basic and acidic residues" evidence="3">
    <location>
        <begin position="95"/>
        <end position="111"/>
    </location>
</feature>
<protein>
    <recommendedName>
        <fullName evidence="4">CCDC144C-like coiled-coil domain-containing protein</fullName>
    </recommendedName>
</protein>
<dbReference type="InterPro" id="IPR039497">
    <property type="entry name" value="CC144C-like_CC_dom"/>
</dbReference>
<feature type="domain" description="CCDC144C-like coiled-coil" evidence="4">
    <location>
        <begin position="24"/>
        <end position="279"/>
    </location>
</feature>
<sequence>MNTLRGMLQDSEDKYAQLERCNFNMKCTLDDKEREAIALSQKLQETVSSSTDTGKNIMQLDSLQRLESKNLSLEEAAKQQACRIVELEEAAEEATRAKKDLEEQVDQEKQKQNLHPVNSQVGTSETEAALQDERETYRKAKVLQEALQAQLEQVRTEKWMLQQQLEEAQNMVELKTQAESDMQSCINEKMDVIQAYCEEKIQLVEKKGKEFVSENAELQEQLEHMKIERASALSQLQKELTEMRTKVSSHKESLEDKTPCCRDLDELKLSVQVDMNTLRGMLQDSEDKYAQLERCNFNMKCTLDDKEREAIALSQKLQETVSSSTDTGKNIMQLDSLQRLESKNLSLEEAAKQQACRIVELEEAAEEATRAKKDLEEEVDQEKQKQNLHPVSSQVGTSETEAALQDERETYRKAKVLQEALQAQLEQCTLDDKEHEVITSTQKLKEVLSTTTDADMAIMMTMKDFEEQALNEALQPQVENEAMLLCQHLELPERETPEREKKLFQLQQELAAMQGLLGIKTRKCSDLEERTNMLKRMLEHSEGQKVYLELCIQNLKSTLDSKVHKVIATSQKLNRALTACAAMDKIIAQLEESVCQLHAENAKLKASARRQANGITAGRKTERKDLEDRFNREVQWQTLLARREILYVMLEKEKALTEVKTEMEVLLQQLEKEAERCRRLEEENMTLGKQLYSLKALSESYKKMKSRTSQLEGEVTTLRWKVQTQKVY</sequence>
<evidence type="ECO:0000256" key="3">
    <source>
        <dbReference type="SAM" id="MobiDB-lite"/>
    </source>
</evidence>
<evidence type="ECO:0000313" key="6">
    <source>
        <dbReference type="Proteomes" id="UP001221898"/>
    </source>
</evidence>
<feature type="coiled-coil region" evidence="2">
    <location>
        <begin position="649"/>
        <end position="714"/>
    </location>
</feature>
<feature type="compositionally biased region" description="Polar residues" evidence="3">
    <location>
        <begin position="113"/>
        <end position="125"/>
    </location>
</feature>
<organism evidence="5 6">
    <name type="scientific">Aldrovandia affinis</name>
    <dbReference type="NCBI Taxonomy" id="143900"/>
    <lineage>
        <taxon>Eukaryota</taxon>
        <taxon>Metazoa</taxon>
        <taxon>Chordata</taxon>
        <taxon>Craniata</taxon>
        <taxon>Vertebrata</taxon>
        <taxon>Euteleostomi</taxon>
        <taxon>Actinopterygii</taxon>
        <taxon>Neopterygii</taxon>
        <taxon>Teleostei</taxon>
        <taxon>Notacanthiformes</taxon>
        <taxon>Halosauridae</taxon>
        <taxon>Aldrovandia</taxon>
    </lineage>
</organism>
<proteinExistence type="predicted"/>
<dbReference type="Proteomes" id="UP001221898">
    <property type="component" value="Unassembled WGS sequence"/>
</dbReference>
<evidence type="ECO:0000256" key="1">
    <source>
        <dbReference type="ARBA" id="ARBA00023054"/>
    </source>
</evidence>
<accession>A0AAD7RSE9</accession>
<name>A0AAD7RSE9_9TELE</name>
<keyword evidence="6" id="KW-1185">Reference proteome</keyword>
<comment type="caution">
    <text evidence="5">The sequence shown here is derived from an EMBL/GenBank/DDBJ whole genome shotgun (WGS) entry which is preliminary data.</text>
</comment>
<dbReference type="EMBL" id="JAINUG010000181">
    <property type="protein sequence ID" value="KAJ8389528.1"/>
    <property type="molecule type" value="Genomic_DNA"/>
</dbReference>